<feature type="transmembrane region" description="Helical" evidence="2">
    <location>
        <begin position="21"/>
        <end position="41"/>
    </location>
</feature>
<feature type="domain" description="Major facilitator superfamily (MFS) profile" evidence="3">
    <location>
        <begin position="1"/>
        <end position="82"/>
    </location>
</feature>
<accession>A0AAD9DD45</accession>
<feature type="transmembrane region" description="Helical" evidence="2">
    <location>
        <begin position="61"/>
        <end position="78"/>
    </location>
</feature>
<comment type="subcellular location">
    <subcellularLocation>
        <location evidence="1">Membrane</location>
        <topology evidence="1">Multi-pass membrane protein</topology>
    </subcellularLocation>
</comment>
<evidence type="ECO:0000313" key="5">
    <source>
        <dbReference type="Proteomes" id="UP001224775"/>
    </source>
</evidence>
<keyword evidence="2" id="KW-0812">Transmembrane</keyword>
<evidence type="ECO:0000259" key="3">
    <source>
        <dbReference type="PROSITE" id="PS50850"/>
    </source>
</evidence>
<evidence type="ECO:0000256" key="2">
    <source>
        <dbReference type="SAM" id="Phobius"/>
    </source>
</evidence>
<name>A0AAD9DD45_9STRA</name>
<gene>
    <name evidence="4" type="ORF">QTG54_008077</name>
</gene>
<keyword evidence="2" id="KW-0472">Membrane</keyword>
<dbReference type="EMBL" id="JATAAI010000013">
    <property type="protein sequence ID" value="KAK1741599.1"/>
    <property type="molecule type" value="Genomic_DNA"/>
</dbReference>
<dbReference type="SUPFAM" id="SSF103473">
    <property type="entry name" value="MFS general substrate transporter"/>
    <property type="match status" value="1"/>
</dbReference>
<dbReference type="PROSITE" id="PS50850">
    <property type="entry name" value="MFS"/>
    <property type="match status" value="1"/>
</dbReference>
<keyword evidence="5" id="KW-1185">Reference proteome</keyword>
<organism evidence="4 5">
    <name type="scientific">Skeletonema marinoi</name>
    <dbReference type="NCBI Taxonomy" id="267567"/>
    <lineage>
        <taxon>Eukaryota</taxon>
        <taxon>Sar</taxon>
        <taxon>Stramenopiles</taxon>
        <taxon>Ochrophyta</taxon>
        <taxon>Bacillariophyta</taxon>
        <taxon>Coscinodiscophyceae</taxon>
        <taxon>Thalassiosirophycidae</taxon>
        <taxon>Thalassiosirales</taxon>
        <taxon>Skeletonemataceae</taxon>
        <taxon>Skeletonema</taxon>
        <taxon>Skeletonema marinoi-dohrnii complex</taxon>
    </lineage>
</organism>
<evidence type="ECO:0000256" key="1">
    <source>
        <dbReference type="ARBA" id="ARBA00004141"/>
    </source>
</evidence>
<comment type="caution">
    <text evidence="4">The sequence shown here is derived from an EMBL/GenBank/DDBJ whole genome shotgun (WGS) entry which is preliminary data.</text>
</comment>
<dbReference type="GO" id="GO:0016020">
    <property type="term" value="C:membrane"/>
    <property type="evidence" value="ECO:0007669"/>
    <property type="project" value="UniProtKB-SubCell"/>
</dbReference>
<reference evidence="4" key="1">
    <citation type="submission" date="2023-06" db="EMBL/GenBank/DDBJ databases">
        <title>Survivors Of The Sea: Transcriptome response of Skeletonema marinoi to long-term dormancy.</title>
        <authorList>
            <person name="Pinder M.I.M."/>
            <person name="Kourtchenko O."/>
            <person name="Robertson E.K."/>
            <person name="Larsson T."/>
            <person name="Maumus F."/>
            <person name="Osuna-Cruz C.M."/>
            <person name="Vancaester E."/>
            <person name="Stenow R."/>
            <person name="Vandepoele K."/>
            <person name="Ploug H."/>
            <person name="Bruchert V."/>
            <person name="Godhe A."/>
            <person name="Topel M."/>
        </authorList>
    </citation>
    <scope>NUCLEOTIDE SEQUENCE</scope>
    <source>
        <strain evidence="4">R05AC</strain>
    </source>
</reference>
<protein>
    <recommendedName>
        <fullName evidence="3">Major facilitator superfamily (MFS) profile domain-containing protein</fullName>
    </recommendedName>
</protein>
<dbReference type="Proteomes" id="UP001224775">
    <property type="component" value="Unassembled WGS sequence"/>
</dbReference>
<dbReference type="Gene3D" id="1.20.1250.20">
    <property type="entry name" value="MFS general substrate transporter like domains"/>
    <property type="match status" value="1"/>
</dbReference>
<dbReference type="AlphaFoldDB" id="A0AAD9DD45"/>
<dbReference type="InterPro" id="IPR036259">
    <property type="entry name" value="MFS_trans_sf"/>
</dbReference>
<proteinExistence type="predicted"/>
<sequence length="82" mass="8494">MLGMVIVGTLAGRIGRRNGSLLTASIMVAGAAALVLASLLLAGNFNNDDNNNNEESGRPDVLFMVMSAALFIFGIGVGENIR</sequence>
<dbReference type="GO" id="GO:0022857">
    <property type="term" value="F:transmembrane transporter activity"/>
    <property type="evidence" value="ECO:0007669"/>
    <property type="project" value="InterPro"/>
</dbReference>
<dbReference type="InterPro" id="IPR020846">
    <property type="entry name" value="MFS_dom"/>
</dbReference>
<keyword evidence="2" id="KW-1133">Transmembrane helix</keyword>
<evidence type="ECO:0000313" key="4">
    <source>
        <dbReference type="EMBL" id="KAK1741599.1"/>
    </source>
</evidence>